<dbReference type="InterPro" id="IPR052184">
    <property type="entry name" value="SDR_enzymes"/>
</dbReference>
<dbReference type="InterPro" id="IPR002347">
    <property type="entry name" value="SDR_fam"/>
</dbReference>
<organism evidence="2 3">
    <name type="scientific">Paracoccus nototheniae</name>
    <dbReference type="NCBI Taxonomy" id="2489002"/>
    <lineage>
        <taxon>Bacteria</taxon>
        <taxon>Pseudomonadati</taxon>
        <taxon>Pseudomonadota</taxon>
        <taxon>Alphaproteobacteria</taxon>
        <taxon>Rhodobacterales</taxon>
        <taxon>Paracoccaceae</taxon>
        <taxon>Paracoccus</taxon>
    </lineage>
</organism>
<gene>
    <name evidence="2" type="ORF">ACFQ5P_16695</name>
</gene>
<dbReference type="Proteomes" id="UP001597302">
    <property type="component" value="Unassembled WGS sequence"/>
</dbReference>
<dbReference type="PRINTS" id="PR00080">
    <property type="entry name" value="SDRFAMILY"/>
</dbReference>
<comment type="similarity">
    <text evidence="1">Belongs to the short-chain dehydrogenases/reductases (SDR) family.</text>
</comment>
<dbReference type="PANTHER" id="PTHR45458">
    <property type="entry name" value="SHORT-CHAIN DEHYDROGENASE/REDUCTASE SDR"/>
    <property type="match status" value="1"/>
</dbReference>
<evidence type="ECO:0000256" key="1">
    <source>
        <dbReference type="RuleBase" id="RU000363"/>
    </source>
</evidence>
<dbReference type="SUPFAM" id="SSF51735">
    <property type="entry name" value="NAD(P)-binding Rossmann-fold domains"/>
    <property type="match status" value="1"/>
</dbReference>
<evidence type="ECO:0000313" key="3">
    <source>
        <dbReference type="Proteomes" id="UP001597302"/>
    </source>
</evidence>
<dbReference type="EMBL" id="JBHTOQ010000036">
    <property type="protein sequence ID" value="MFD1482938.1"/>
    <property type="molecule type" value="Genomic_DNA"/>
</dbReference>
<protein>
    <submittedName>
        <fullName evidence="2">SDR family NAD(P)-dependent oxidoreductase</fullName>
    </submittedName>
</protein>
<keyword evidence="3" id="KW-1185">Reference proteome</keyword>
<name>A0ABW4E1E9_9RHOB</name>
<dbReference type="PRINTS" id="PR00081">
    <property type="entry name" value="GDHRDH"/>
</dbReference>
<dbReference type="Gene3D" id="3.40.50.720">
    <property type="entry name" value="NAD(P)-binding Rossmann-like Domain"/>
    <property type="match status" value="1"/>
</dbReference>
<dbReference type="RefSeq" id="WP_131572477.1">
    <property type="nucleotide sequence ID" value="NZ_CBCSAJ010000001.1"/>
</dbReference>
<sequence>MSGHILITGGGRGLGLFLCRAASAAGWRVSVTLRDGPAPEGATAYRLDLRDAAAVARLADILGPLDVLINNAGIIGPQASAATPVDPDAFLQVFAINTLAPLLVTQALLPNLRAAQSGRVMSISSQMSWMGYAKSDHIAYRASKAALNKVMQGLATDLASIGLVAVAIDPGWMRTDMGGPQADLDPDRVAGQLIVLASRLGPADSGQFLRADGTPRHW</sequence>
<dbReference type="InterPro" id="IPR036291">
    <property type="entry name" value="NAD(P)-bd_dom_sf"/>
</dbReference>
<dbReference type="Pfam" id="PF00106">
    <property type="entry name" value="adh_short"/>
    <property type="match status" value="1"/>
</dbReference>
<dbReference type="PANTHER" id="PTHR45458:SF1">
    <property type="entry name" value="SHORT CHAIN DEHYDROGENASE"/>
    <property type="match status" value="1"/>
</dbReference>
<accession>A0ABW4E1E9</accession>
<reference evidence="3" key="1">
    <citation type="journal article" date="2019" name="Int. J. Syst. Evol. Microbiol.">
        <title>The Global Catalogue of Microorganisms (GCM) 10K type strain sequencing project: providing services to taxonomists for standard genome sequencing and annotation.</title>
        <authorList>
            <consortium name="The Broad Institute Genomics Platform"/>
            <consortium name="The Broad Institute Genome Sequencing Center for Infectious Disease"/>
            <person name="Wu L."/>
            <person name="Ma J."/>
        </authorList>
    </citation>
    <scope>NUCLEOTIDE SEQUENCE [LARGE SCALE GENOMIC DNA]</scope>
    <source>
        <strain evidence="3">CCM 8875</strain>
    </source>
</reference>
<evidence type="ECO:0000313" key="2">
    <source>
        <dbReference type="EMBL" id="MFD1482938.1"/>
    </source>
</evidence>
<comment type="caution">
    <text evidence="2">The sequence shown here is derived from an EMBL/GenBank/DDBJ whole genome shotgun (WGS) entry which is preliminary data.</text>
</comment>
<proteinExistence type="inferred from homology"/>